<dbReference type="HOGENOM" id="CLU_014120_1_0_1"/>
<evidence type="ECO:0000313" key="2">
    <source>
        <dbReference type="EMBL" id="KIN92744.1"/>
    </source>
</evidence>
<accession>A0A0C3MUU7</accession>
<evidence type="ECO:0000256" key="1">
    <source>
        <dbReference type="SAM" id="MobiDB-lite"/>
    </source>
</evidence>
<reference evidence="2 3" key="1">
    <citation type="submission" date="2014-04" db="EMBL/GenBank/DDBJ databases">
        <authorList>
            <consortium name="DOE Joint Genome Institute"/>
            <person name="Kuo A."/>
            <person name="Kohler A."/>
            <person name="Costa M.D."/>
            <person name="Nagy L.G."/>
            <person name="Floudas D."/>
            <person name="Copeland A."/>
            <person name="Barry K.W."/>
            <person name="Cichocki N."/>
            <person name="Veneault-Fourrey C."/>
            <person name="LaButti K."/>
            <person name="Lindquist E.A."/>
            <person name="Lipzen A."/>
            <person name="Lundell T."/>
            <person name="Morin E."/>
            <person name="Murat C."/>
            <person name="Sun H."/>
            <person name="Tunlid A."/>
            <person name="Henrissat B."/>
            <person name="Grigoriev I.V."/>
            <person name="Hibbett D.S."/>
            <person name="Martin F."/>
            <person name="Nordberg H.P."/>
            <person name="Cantor M.N."/>
            <person name="Hua S.X."/>
        </authorList>
    </citation>
    <scope>NUCLEOTIDE SEQUENCE [LARGE SCALE GENOMIC DNA]</scope>
    <source>
        <strain evidence="2 3">Marx 270</strain>
    </source>
</reference>
<sequence length="399" mass="46320">DSDSWGWDGRKDKERRSIKDWSSDWRKQDVGESEDEHARGRHERRRRRRREDDDSEDEYRRERVEGRRSRRRRDDDENDGMDEHGRDEGPRRRRHRSRSPPGERDKDRRRKKRRRHTPSRDRDSRDEGSHRSEENSRKHRHYDDREREHRRQRRQESSHSRSPLPAGSPALLDSKTSSIRAQSPSPKLPPQVPLSNGEVPSDLTQGNTAFLPSSSETPSDSHFMDARRKAKGKHKEIEPTNCFVPNPSSSPLPPPQPSPPPRRKRGLPSASTSVRSPSVSPPPLPPTALPSKMDKYFEDSYDPRLDVSSLAIPSVPKTGLIDDTDYAGWDAMLEFLRQRREDKEEKKRLEKLGFPSREIKPEQLKKRKPGEASGGDGIMNIEYNKRGSVREWDLGKEGV</sequence>
<feature type="compositionally biased region" description="Basic and acidic residues" evidence="1">
    <location>
        <begin position="118"/>
        <end position="159"/>
    </location>
</feature>
<evidence type="ECO:0000313" key="3">
    <source>
        <dbReference type="Proteomes" id="UP000054217"/>
    </source>
</evidence>
<dbReference type="PANTHER" id="PTHR40132">
    <property type="entry name" value="PRE-MRNA-SPLICING FACTOR 38B"/>
    <property type="match status" value="1"/>
</dbReference>
<feature type="compositionally biased region" description="Pro residues" evidence="1">
    <location>
        <begin position="279"/>
        <end position="288"/>
    </location>
</feature>
<feature type="region of interest" description="Disordered" evidence="1">
    <location>
        <begin position="1"/>
        <end position="295"/>
    </location>
</feature>
<protein>
    <submittedName>
        <fullName evidence="2">Uncharacterized protein</fullName>
    </submittedName>
</protein>
<dbReference type="Proteomes" id="UP000054217">
    <property type="component" value="Unassembled WGS sequence"/>
</dbReference>
<keyword evidence="3" id="KW-1185">Reference proteome</keyword>
<feature type="compositionally biased region" description="Basic residues" evidence="1">
    <location>
        <begin position="107"/>
        <end position="117"/>
    </location>
</feature>
<dbReference type="PANTHER" id="PTHR40132:SF1">
    <property type="entry name" value="PRE-MRNA-SPLICING FACTOR 38B"/>
    <property type="match status" value="1"/>
</dbReference>
<feature type="region of interest" description="Disordered" evidence="1">
    <location>
        <begin position="352"/>
        <end position="380"/>
    </location>
</feature>
<feature type="compositionally biased region" description="Basic and acidic residues" evidence="1">
    <location>
        <begin position="58"/>
        <end position="90"/>
    </location>
</feature>
<proteinExistence type="predicted"/>
<organism evidence="2 3">
    <name type="scientific">Pisolithus tinctorius Marx 270</name>
    <dbReference type="NCBI Taxonomy" id="870435"/>
    <lineage>
        <taxon>Eukaryota</taxon>
        <taxon>Fungi</taxon>
        <taxon>Dikarya</taxon>
        <taxon>Basidiomycota</taxon>
        <taxon>Agaricomycotina</taxon>
        <taxon>Agaricomycetes</taxon>
        <taxon>Agaricomycetidae</taxon>
        <taxon>Boletales</taxon>
        <taxon>Sclerodermatineae</taxon>
        <taxon>Pisolithaceae</taxon>
        <taxon>Pisolithus</taxon>
    </lineage>
</organism>
<feature type="compositionally biased region" description="Basic and acidic residues" evidence="1">
    <location>
        <begin position="352"/>
        <end position="364"/>
    </location>
</feature>
<dbReference type="STRING" id="870435.A0A0C3MUU7"/>
<dbReference type="OrthoDB" id="2431475at2759"/>
<feature type="compositionally biased region" description="Low complexity" evidence="1">
    <location>
        <begin position="268"/>
        <end position="278"/>
    </location>
</feature>
<dbReference type="EMBL" id="KN832416">
    <property type="protein sequence ID" value="KIN92744.1"/>
    <property type="molecule type" value="Genomic_DNA"/>
</dbReference>
<dbReference type="InParanoid" id="A0A0C3MUU7"/>
<feature type="compositionally biased region" description="Polar residues" evidence="1">
    <location>
        <begin position="202"/>
        <end position="220"/>
    </location>
</feature>
<feature type="compositionally biased region" description="Polar residues" evidence="1">
    <location>
        <begin position="174"/>
        <end position="185"/>
    </location>
</feature>
<feature type="non-terminal residue" evidence="2">
    <location>
        <position position="1"/>
    </location>
</feature>
<name>A0A0C3MUU7_PISTI</name>
<feature type="compositionally biased region" description="Basic residues" evidence="1">
    <location>
        <begin position="39"/>
        <end position="49"/>
    </location>
</feature>
<reference evidence="3" key="2">
    <citation type="submission" date="2015-01" db="EMBL/GenBank/DDBJ databases">
        <title>Evolutionary Origins and Diversification of the Mycorrhizal Mutualists.</title>
        <authorList>
            <consortium name="DOE Joint Genome Institute"/>
            <consortium name="Mycorrhizal Genomics Consortium"/>
            <person name="Kohler A."/>
            <person name="Kuo A."/>
            <person name="Nagy L.G."/>
            <person name="Floudas D."/>
            <person name="Copeland A."/>
            <person name="Barry K.W."/>
            <person name="Cichocki N."/>
            <person name="Veneault-Fourrey C."/>
            <person name="LaButti K."/>
            <person name="Lindquist E.A."/>
            <person name="Lipzen A."/>
            <person name="Lundell T."/>
            <person name="Morin E."/>
            <person name="Murat C."/>
            <person name="Riley R."/>
            <person name="Ohm R."/>
            <person name="Sun H."/>
            <person name="Tunlid A."/>
            <person name="Henrissat B."/>
            <person name="Grigoriev I.V."/>
            <person name="Hibbett D.S."/>
            <person name="Martin F."/>
        </authorList>
    </citation>
    <scope>NUCLEOTIDE SEQUENCE [LARGE SCALE GENOMIC DNA]</scope>
    <source>
        <strain evidence="3">Marx 270</strain>
    </source>
</reference>
<feature type="compositionally biased region" description="Pro residues" evidence="1">
    <location>
        <begin position="248"/>
        <end position="260"/>
    </location>
</feature>
<gene>
    <name evidence="2" type="ORF">M404DRAFT_36761</name>
</gene>
<dbReference type="AlphaFoldDB" id="A0A0C3MUU7"/>
<feature type="compositionally biased region" description="Basic and acidic residues" evidence="1">
    <location>
        <begin position="8"/>
        <end position="30"/>
    </location>
</feature>